<accession>A0ABT4DBC0</accession>
<evidence type="ECO:0000313" key="1">
    <source>
        <dbReference type="EMBL" id="MCY6959590.1"/>
    </source>
</evidence>
<gene>
    <name evidence="1" type="ORF">OW729_13300</name>
</gene>
<dbReference type="RefSeq" id="WP_268062020.1">
    <property type="nucleotide sequence ID" value="NZ_JAPQFJ010000014.1"/>
</dbReference>
<protein>
    <submittedName>
        <fullName evidence="1">YjfB family protein</fullName>
    </submittedName>
</protein>
<name>A0ABT4DBC0_9CLOT</name>
<organism evidence="1 2">
    <name type="scientific">Clostridium brassicae</name>
    <dbReference type="NCBI Taxonomy" id="2999072"/>
    <lineage>
        <taxon>Bacteria</taxon>
        <taxon>Bacillati</taxon>
        <taxon>Bacillota</taxon>
        <taxon>Clostridia</taxon>
        <taxon>Eubacteriales</taxon>
        <taxon>Clostridiaceae</taxon>
        <taxon>Clostridium</taxon>
    </lineage>
</organism>
<dbReference type="EMBL" id="JAPQFJ010000014">
    <property type="protein sequence ID" value="MCY6959590.1"/>
    <property type="molecule type" value="Genomic_DNA"/>
</dbReference>
<dbReference type="Proteomes" id="UP001144612">
    <property type="component" value="Unassembled WGS sequence"/>
</dbReference>
<sequence length="58" mass="6260">MDIAGMSMNLNNAKVMQASQLAVMKLAMNTGKDIAAEMTEMMEKSCDPNLGNHIDTQA</sequence>
<comment type="caution">
    <text evidence="1">The sequence shown here is derived from an EMBL/GenBank/DDBJ whole genome shotgun (WGS) entry which is preliminary data.</text>
</comment>
<reference evidence="1" key="1">
    <citation type="submission" date="2022-12" db="EMBL/GenBank/DDBJ databases">
        <title>Clostridium sp. nov., isolated from industrial wastewater.</title>
        <authorList>
            <person name="Jiayan W."/>
        </authorList>
    </citation>
    <scope>NUCLEOTIDE SEQUENCE</scope>
    <source>
        <strain evidence="1">ZC22-4</strain>
    </source>
</reference>
<dbReference type="InterPro" id="IPR025906">
    <property type="entry name" value="YjfB_motility"/>
</dbReference>
<evidence type="ECO:0000313" key="2">
    <source>
        <dbReference type="Proteomes" id="UP001144612"/>
    </source>
</evidence>
<keyword evidence="2" id="KW-1185">Reference proteome</keyword>
<proteinExistence type="predicted"/>
<dbReference type="Pfam" id="PF14070">
    <property type="entry name" value="YjfB_motility"/>
    <property type="match status" value="1"/>
</dbReference>